<accession>A0A0M3QWS5</accession>
<dbReference type="GO" id="GO:0000978">
    <property type="term" value="F:RNA polymerase II cis-regulatory region sequence-specific DNA binding"/>
    <property type="evidence" value="ECO:0007669"/>
    <property type="project" value="TreeGrafter"/>
</dbReference>
<evidence type="ECO:0000256" key="2">
    <source>
        <dbReference type="ARBA" id="ARBA00023125"/>
    </source>
</evidence>
<dbReference type="FunFam" id="1.10.10.60:FF:000436">
    <property type="entry name" value="Intermediate neuroblasts defective"/>
    <property type="match status" value="1"/>
</dbReference>
<evidence type="ECO:0000313" key="11">
    <source>
        <dbReference type="EMBL" id="ALC44619.1"/>
    </source>
</evidence>
<dbReference type="SMR" id="A0A0M3QWS5"/>
<sequence length="467" mass="51475">MRTLLVLAFLACLANGTGTPAPEIEDSEQTFEDDKEEVEHINDETEGTDNIEEDEIDEEFYFDVEATTLRNFLRYPPQTVHGKRYPRFAVLKRSNPELQVTHQVVMVLVSSAVLGAAAGTGLALLLAVTIVMYRYYLLRKRGKEWEELDRWEETRIMRKLQLRNSLTNFSSNMSRSFLMDSLLSDTRDKESLASPTAKATAAAVAATAMLPGLPMLPYPASYVGSYLFSLGIQQQQQAAAATAAAAAVLQQQQPHSSLYHPYAQFFSNSNKRKSGGGGGGFINYEDCYPSPPLSANAIASSSSSTQLPQPQMSGSTAFALNAYCTSPSASSSASLDFEPHAKRSKHESSCSPTSSPLKAQSMATCSSQLDITPLISDYADSSKRIRTAFTSTQLLELEREFAHNAYLSRLRRIEIANRLRLSEKQVKIWFQNRRVKQKKGDSESPTFNLSNNSNNSPQSSPALKLSA</sequence>
<dbReference type="EMBL" id="CP012525">
    <property type="protein sequence ID" value="ALC44619.1"/>
    <property type="molecule type" value="Genomic_DNA"/>
</dbReference>
<dbReference type="Proteomes" id="UP000494163">
    <property type="component" value="Chromosome 3L"/>
</dbReference>
<feature type="chain" id="PRO_5005788114" evidence="9">
    <location>
        <begin position="17"/>
        <end position="467"/>
    </location>
</feature>
<dbReference type="PROSITE" id="PS50071">
    <property type="entry name" value="HOMEOBOX_2"/>
    <property type="match status" value="1"/>
</dbReference>
<evidence type="ECO:0000313" key="12">
    <source>
        <dbReference type="Proteomes" id="UP000494163"/>
    </source>
</evidence>
<feature type="transmembrane region" description="Helical" evidence="8">
    <location>
        <begin position="104"/>
        <end position="133"/>
    </location>
</feature>
<dbReference type="InterPro" id="IPR009057">
    <property type="entry name" value="Homeodomain-like_sf"/>
</dbReference>
<feature type="region of interest" description="Disordered" evidence="7">
    <location>
        <begin position="434"/>
        <end position="467"/>
    </location>
</feature>
<dbReference type="Pfam" id="PF00046">
    <property type="entry name" value="Homeodomain"/>
    <property type="match status" value="1"/>
</dbReference>
<dbReference type="AlphaFoldDB" id="A0A0M3QWS5"/>
<evidence type="ECO:0000256" key="7">
    <source>
        <dbReference type="SAM" id="MobiDB-lite"/>
    </source>
</evidence>
<evidence type="ECO:0000256" key="4">
    <source>
        <dbReference type="ARBA" id="ARBA00023242"/>
    </source>
</evidence>
<gene>
    <name evidence="11" type="ORF">Dbus_chr3Lg1785</name>
</gene>
<dbReference type="Gene3D" id="1.10.10.60">
    <property type="entry name" value="Homeodomain-like"/>
    <property type="match status" value="1"/>
</dbReference>
<evidence type="ECO:0000256" key="9">
    <source>
        <dbReference type="SAM" id="SignalP"/>
    </source>
</evidence>
<dbReference type="PANTHER" id="PTHR24339">
    <property type="entry name" value="HOMEOBOX PROTEIN EMX-RELATED"/>
    <property type="match status" value="1"/>
</dbReference>
<dbReference type="SMART" id="SM00389">
    <property type="entry name" value="HOX"/>
    <property type="match status" value="1"/>
</dbReference>
<keyword evidence="8" id="KW-0812">Transmembrane</keyword>
<feature type="region of interest" description="Disordered" evidence="7">
    <location>
        <begin position="334"/>
        <end position="357"/>
    </location>
</feature>
<dbReference type="InterPro" id="IPR001356">
    <property type="entry name" value="HD"/>
</dbReference>
<dbReference type="SUPFAM" id="SSF46689">
    <property type="entry name" value="Homeodomain-like"/>
    <property type="match status" value="1"/>
</dbReference>
<keyword evidence="4 5" id="KW-0539">Nucleus</keyword>
<name>A0A0M3QWS5_DROBS</name>
<feature type="DNA-binding region" description="Homeobox" evidence="5">
    <location>
        <begin position="382"/>
        <end position="441"/>
    </location>
</feature>
<feature type="signal peptide" evidence="9">
    <location>
        <begin position="1"/>
        <end position="16"/>
    </location>
</feature>
<dbReference type="STRING" id="30019.A0A0M3QWS5"/>
<dbReference type="InterPro" id="IPR020479">
    <property type="entry name" value="HD_metazoa"/>
</dbReference>
<dbReference type="OrthoDB" id="6159439at2759"/>
<dbReference type="CDD" id="cd00086">
    <property type="entry name" value="homeodomain"/>
    <property type="match status" value="1"/>
</dbReference>
<keyword evidence="12" id="KW-1185">Reference proteome</keyword>
<feature type="compositionally biased region" description="Low complexity" evidence="7">
    <location>
        <begin position="444"/>
        <end position="461"/>
    </location>
</feature>
<dbReference type="InterPro" id="IPR017970">
    <property type="entry name" value="Homeobox_CS"/>
</dbReference>
<proteinExistence type="predicted"/>
<keyword evidence="8" id="KW-0472">Membrane</keyword>
<keyword evidence="2 5" id="KW-0238">DNA-binding</keyword>
<dbReference type="GO" id="GO:0005634">
    <property type="term" value="C:nucleus"/>
    <property type="evidence" value="ECO:0007669"/>
    <property type="project" value="UniProtKB-SubCell"/>
</dbReference>
<feature type="domain" description="Homeobox" evidence="10">
    <location>
        <begin position="380"/>
        <end position="440"/>
    </location>
</feature>
<keyword evidence="3 5" id="KW-0371">Homeobox</keyword>
<dbReference type="PANTHER" id="PTHR24339:SF28">
    <property type="entry name" value="E5-RELATED"/>
    <property type="match status" value="1"/>
</dbReference>
<evidence type="ECO:0000256" key="1">
    <source>
        <dbReference type="ARBA" id="ARBA00004123"/>
    </source>
</evidence>
<evidence type="ECO:0000259" key="10">
    <source>
        <dbReference type="PROSITE" id="PS50071"/>
    </source>
</evidence>
<evidence type="ECO:0000256" key="3">
    <source>
        <dbReference type="ARBA" id="ARBA00023155"/>
    </source>
</evidence>
<dbReference type="PRINTS" id="PR00024">
    <property type="entry name" value="HOMEOBOX"/>
</dbReference>
<reference evidence="11 12" key="1">
    <citation type="submission" date="2015-08" db="EMBL/GenBank/DDBJ databases">
        <title>Ancestral chromatin configuration constrains chromatin evolution on differentiating sex chromosomes in Drosophila.</title>
        <authorList>
            <person name="Zhou Q."/>
            <person name="Bachtrog D."/>
        </authorList>
    </citation>
    <scope>NUCLEOTIDE SEQUENCE [LARGE SCALE GENOMIC DNA]</scope>
    <source>
        <tissue evidence="11">Whole larvae</tissue>
    </source>
</reference>
<evidence type="ECO:0000256" key="6">
    <source>
        <dbReference type="RuleBase" id="RU000682"/>
    </source>
</evidence>
<keyword evidence="9" id="KW-0732">Signal</keyword>
<organism evidence="11 12">
    <name type="scientific">Drosophila busckii</name>
    <name type="common">Fruit fly</name>
    <dbReference type="NCBI Taxonomy" id="30019"/>
    <lineage>
        <taxon>Eukaryota</taxon>
        <taxon>Metazoa</taxon>
        <taxon>Ecdysozoa</taxon>
        <taxon>Arthropoda</taxon>
        <taxon>Hexapoda</taxon>
        <taxon>Insecta</taxon>
        <taxon>Pterygota</taxon>
        <taxon>Neoptera</taxon>
        <taxon>Endopterygota</taxon>
        <taxon>Diptera</taxon>
        <taxon>Brachycera</taxon>
        <taxon>Muscomorpha</taxon>
        <taxon>Ephydroidea</taxon>
        <taxon>Drosophilidae</taxon>
        <taxon>Drosophila</taxon>
    </lineage>
</organism>
<protein>
    <submittedName>
        <fullName evidence="11">Ind</fullName>
    </submittedName>
</protein>
<dbReference type="GO" id="GO:0000981">
    <property type="term" value="F:DNA-binding transcription factor activity, RNA polymerase II-specific"/>
    <property type="evidence" value="ECO:0007669"/>
    <property type="project" value="InterPro"/>
</dbReference>
<keyword evidence="8" id="KW-1133">Transmembrane helix</keyword>
<evidence type="ECO:0000256" key="8">
    <source>
        <dbReference type="SAM" id="Phobius"/>
    </source>
</evidence>
<dbReference type="PROSITE" id="PS00027">
    <property type="entry name" value="HOMEOBOX_1"/>
    <property type="match status" value="1"/>
</dbReference>
<dbReference type="GO" id="GO:0030182">
    <property type="term" value="P:neuron differentiation"/>
    <property type="evidence" value="ECO:0007669"/>
    <property type="project" value="TreeGrafter"/>
</dbReference>
<dbReference type="InterPro" id="IPR050877">
    <property type="entry name" value="EMX-VAX-Noto_Homeobox_TFs"/>
</dbReference>
<dbReference type="GO" id="GO:0007420">
    <property type="term" value="P:brain development"/>
    <property type="evidence" value="ECO:0007669"/>
    <property type="project" value="TreeGrafter"/>
</dbReference>
<comment type="subcellular location">
    <subcellularLocation>
        <location evidence="1 5 6">Nucleus</location>
    </subcellularLocation>
</comment>
<evidence type="ECO:0000256" key="5">
    <source>
        <dbReference type="PROSITE-ProRule" id="PRU00108"/>
    </source>
</evidence>